<dbReference type="PANTHER" id="PTHR33121">
    <property type="entry name" value="CYCLIC DI-GMP PHOSPHODIESTERASE PDEF"/>
    <property type="match status" value="1"/>
</dbReference>
<sequence length="635" mass="70731">MQHRTNSRKPGCAVLVLFVCAGKFGLFAFWIEAQWAVCHVMLHFVSGQKLYTGYEPIALSSRITEIEQRNQVEQAMKDLWLYDWMCRFRFLNYRGKIMVMAFIGTHIPLITLAVYFAFQSAPDWNVFFTTVGITLLATLGGTALTLYVLNALLMPVVQTSRSLRRYRQERVAVGLPTHYTDEVGTLMADASETIHHLDAVRHSLEYVDEVTGLPNRRSLEHSISMRMALEKPFHVAVVRFGNFSRLVQTVDPEEANHAAQLVAERLDAALAGRAQLARIGKAEFAFYFDKRDLPLSTLNSRLNDILQSSSDDIIFANLTYQPELLCGVVAFPEDGQKAENLLSNAISAARQGSAGSPVVHHSFEARGAAFEQLKLEQDLRLAIERGEFVLFYQPVVNMQTGTVEGAEALIRWQHPERGLLGPQVFIPVAEEAGLIDQIGQWVLREACAQVQMWEKAGKTSLRISVNLSARQLLEPSLIDQVFDAISQSGIAPQKLELELTETAAMADYANSFSVFNRLRERGVTIAIDDFGTGYASMSYLRQLPFDKLKIDREFVQNVQQSPDGQAICRAMVALAQGLGQNVVAEGVENVEEASFLSDIGVQLFQGFYFARPVPVAEFDASCLAIGAMARPQTLH</sequence>
<gene>
    <name evidence="3" type="ORF">CSC3H3_03135</name>
</gene>
<dbReference type="InterPro" id="IPR001633">
    <property type="entry name" value="EAL_dom"/>
</dbReference>
<dbReference type="InterPro" id="IPR029787">
    <property type="entry name" value="Nucleotide_cyclase"/>
</dbReference>
<dbReference type="SMART" id="SM00052">
    <property type="entry name" value="EAL"/>
    <property type="match status" value="1"/>
</dbReference>
<dbReference type="InterPro" id="IPR000160">
    <property type="entry name" value="GGDEF_dom"/>
</dbReference>
<feature type="transmembrane region" description="Helical" evidence="1">
    <location>
        <begin position="124"/>
        <end position="157"/>
    </location>
</feature>
<keyword evidence="1" id="KW-1133">Transmembrane helix</keyword>
<evidence type="ECO:0000256" key="1">
    <source>
        <dbReference type="SAM" id="Phobius"/>
    </source>
</evidence>
<dbReference type="SMART" id="SM00267">
    <property type="entry name" value="GGDEF"/>
    <property type="match status" value="1"/>
</dbReference>
<keyword evidence="1" id="KW-0812">Transmembrane</keyword>
<dbReference type="Proteomes" id="UP000233458">
    <property type="component" value="Chromosome"/>
</dbReference>
<evidence type="ECO:0000313" key="4">
    <source>
        <dbReference type="Proteomes" id="UP000233458"/>
    </source>
</evidence>
<keyword evidence="1" id="KW-0472">Membrane</keyword>
<proteinExistence type="predicted"/>
<feature type="domain" description="EAL" evidence="2">
    <location>
        <begin position="372"/>
        <end position="626"/>
    </location>
</feature>
<dbReference type="PANTHER" id="PTHR33121:SF70">
    <property type="entry name" value="SIGNALING PROTEIN YKOW"/>
    <property type="match status" value="1"/>
</dbReference>
<dbReference type="InterPro" id="IPR035919">
    <property type="entry name" value="EAL_sf"/>
</dbReference>
<dbReference type="SUPFAM" id="SSF141868">
    <property type="entry name" value="EAL domain-like"/>
    <property type="match status" value="1"/>
</dbReference>
<dbReference type="CDD" id="cd01948">
    <property type="entry name" value="EAL"/>
    <property type="match status" value="1"/>
</dbReference>
<evidence type="ECO:0000313" key="3">
    <source>
        <dbReference type="EMBL" id="AUG51819.1"/>
    </source>
</evidence>
<keyword evidence="4" id="KW-1185">Reference proteome</keyword>
<dbReference type="Gene3D" id="3.20.20.450">
    <property type="entry name" value="EAL domain"/>
    <property type="match status" value="1"/>
</dbReference>
<organism evidence="3 4">
    <name type="scientific">Thalassospira marina</name>
    <dbReference type="NCBI Taxonomy" id="2048283"/>
    <lineage>
        <taxon>Bacteria</taxon>
        <taxon>Pseudomonadati</taxon>
        <taxon>Pseudomonadota</taxon>
        <taxon>Alphaproteobacteria</taxon>
        <taxon>Rhodospirillales</taxon>
        <taxon>Thalassospiraceae</taxon>
        <taxon>Thalassospira</taxon>
    </lineage>
</organism>
<dbReference type="Pfam" id="PF00990">
    <property type="entry name" value="GGDEF"/>
    <property type="match status" value="1"/>
</dbReference>
<dbReference type="Pfam" id="PF00563">
    <property type="entry name" value="EAL"/>
    <property type="match status" value="1"/>
</dbReference>
<feature type="transmembrane region" description="Helical" evidence="1">
    <location>
        <begin position="97"/>
        <end position="118"/>
    </location>
</feature>
<reference evidence="3 4" key="1">
    <citation type="submission" date="2017-10" db="EMBL/GenBank/DDBJ databases">
        <title>Biodiversity and function of Thalassospira species in the particle-attached aromatic-hydrocarbon-degrading consortia from the surface seawater of the China South Sea.</title>
        <authorList>
            <person name="Dong C."/>
            <person name="Liu R."/>
            <person name="Shao Z."/>
        </authorList>
    </citation>
    <scope>NUCLEOTIDE SEQUENCE [LARGE SCALE GENOMIC DNA]</scope>
    <source>
        <strain evidence="3 4">CSC3H3</strain>
    </source>
</reference>
<accession>A0ABM6Q5M4</accession>
<name>A0ABM6Q5M4_9PROT</name>
<dbReference type="PROSITE" id="PS50883">
    <property type="entry name" value="EAL"/>
    <property type="match status" value="1"/>
</dbReference>
<evidence type="ECO:0000259" key="2">
    <source>
        <dbReference type="PROSITE" id="PS50883"/>
    </source>
</evidence>
<dbReference type="SUPFAM" id="SSF55073">
    <property type="entry name" value="Nucleotide cyclase"/>
    <property type="match status" value="1"/>
</dbReference>
<dbReference type="EMBL" id="CP024199">
    <property type="protein sequence ID" value="AUG51819.1"/>
    <property type="molecule type" value="Genomic_DNA"/>
</dbReference>
<feature type="transmembrane region" description="Helical" evidence="1">
    <location>
        <begin position="12"/>
        <end position="31"/>
    </location>
</feature>
<dbReference type="InterPro" id="IPR043128">
    <property type="entry name" value="Rev_trsase/Diguanyl_cyclase"/>
</dbReference>
<dbReference type="Gene3D" id="3.30.70.270">
    <property type="match status" value="1"/>
</dbReference>
<dbReference type="InterPro" id="IPR050706">
    <property type="entry name" value="Cyclic-di-GMP_PDE-like"/>
</dbReference>
<protein>
    <recommendedName>
        <fullName evidence="2">EAL domain-containing protein</fullName>
    </recommendedName>
</protein>